<dbReference type="FunFam" id="3.40.50.450:FF:000011">
    <property type="entry name" value="TIGR00730 family Rossman fold protein"/>
    <property type="match status" value="1"/>
</dbReference>
<proteinExistence type="inferred from homology"/>
<accession>A0A518BTK5</accession>
<dbReference type="PANTHER" id="PTHR43393:SF2">
    <property type="entry name" value="CYTOKININ RIBOSIDE 5'-MONOPHOSPHATE PHOSPHORIBOHYDROLASE"/>
    <property type="match status" value="1"/>
</dbReference>
<dbReference type="GO" id="GO:0005829">
    <property type="term" value="C:cytosol"/>
    <property type="evidence" value="ECO:0007669"/>
    <property type="project" value="TreeGrafter"/>
</dbReference>
<evidence type="ECO:0000256" key="1">
    <source>
        <dbReference type="ARBA" id="ARBA00000274"/>
    </source>
</evidence>
<dbReference type="Gene3D" id="3.40.50.450">
    <property type="match status" value="1"/>
</dbReference>
<dbReference type="Pfam" id="PF03641">
    <property type="entry name" value="Lysine_decarbox"/>
    <property type="match status" value="1"/>
</dbReference>
<dbReference type="GO" id="GO:0009691">
    <property type="term" value="P:cytokinin biosynthetic process"/>
    <property type="evidence" value="ECO:0007669"/>
    <property type="project" value="UniProtKB-UniRule"/>
</dbReference>
<protein>
    <recommendedName>
        <fullName evidence="2">Cytokinin riboside 5'-monophosphate phosphoribohydrolase</fullName>
        <ecNumber evidence="2">3.2.2.n1</ecNumber>
    </recommendedName>
</protein>
<dbReference type="EC" id="3.2.2.n1" evidence="2"/>
<keyword evidence="2" id="KW-0378">Hydrolase</keyword>
<comment type="similarity">
    <text evidence="2">Belongs to the LOG family.</text>
</comment>
<dbReference type="NCBIfam" id="TIGR00730">
    <property type="entry name" value="Rossman fold protein, TIGR00730 family"/>
    <property type="match status" value="1"/>
</dbReference>
<dbReference type="InterPro" id="IPR031100">
    <property type="entry name" value="LOG_fam"/>
</dbReference>
<gene>
    <name evidence="3" type="primary">fas6_1</name>
    <name evidence="3" type="ORF">Pan265_01350</name>
</gene>
<keyword evidence="4" id="KW-1185">Reference proteome</keyword>
<organism evidence="3 4">
    <name type="scientific">Mucisphaera calidilacus</name>
    <dbReference type="NCBI Taxonomy" id="2527982"/>
    <lineage>
        <taxon>Bacteria</taxon>
        <taxon>Pseudomonadati</taxon>
        <taxon>Planctomycetota</taxon>
        <taxon>Phycisphaerae</taxon>
        <taxon>Phycisphaerales</taxon>
        <taxon>Phycisphaeraceae</taxon>
        <taxon>Mucisphaera</taxon>
    </lineage>
</organism>
<dbReference type="PANTHER" id="PTHR43393">
    <property type="entry name" value="CYTOKININ RIBOSIDE 5'-MONOPHOSPHATE PHOSPHORIBOHYDROLASE"/>
    <property type="match status" value="1"/>
</dbReference>
<dbReference type="InterPro" id="IPR005269">
    <property type="entry name" value="LOG"/>
</dbReference>
<evidence type="ECO:0000313" key="4">
    <source>
        <dbReference type="Proteomes" id="UP000320386"/>
    </source>
</evidence>
<keyword evidence="2" id="KW-0203">Cytokinin biosynthesis</keyword>
<dbReference type="EMBL" id="CP036280">
    <property type="protein sequence ID" value="QDU70312.1"/>
    <property type="molecule type" value="Genomic_DNA"/>
</dbReference>
<name>A0A518BTK5_9BACT</name>
<dbReference type="RefSeq" id="WP_145444350.1">
    <property type="nucleotide sequence ID" value="NZ_CP036280.1"/>
</dbReference>
<dbReference type="Proteomes" id="UP000320386">
    <property type="component" value="Chromosome"/>
</dbReference>
<evidence type="ECO:0000256" key="2">
    <source>
        <dbReference type="RuleBase" id="RU363015"/>
    </source>
</evidence>
<dbReference type="SUPFAM" id="SSF102405">
    <property type="entry name" value="MCP/YpsA-like"/>
    <property type="match status" value="1"/>
</dbReference>
<dbReference type="GO" id="GO:0008714">
    <property type="term" value="F:AMP nucleosidase activity"/>
    <property type="evidence" value="ECO:0007669"/>
    <property type="project" value="UniProtKB-EC"/>
</dbReference>
<comment type="catalytic activity">
    <reaction evidence="1">
        <text>AMP + H2O = D-ribose 5-phosphate + adenine</text>
        <dbReference type="Rhea" id="RHEA:20129"/>
        <dbReference type="ChEBI" id="CHEBI:15377"/>
        <dbReference type="ChEBI" id="CHEBI:16708"/>
        <dbReference type="ChEBI" id="CHEBI:78346"/>
        <dbReference type="ChEBI" id="CHEBI:456215"/>
        <dbReference type="EC" id="3.2.2.4"/>
    </reaction>
</comment>
<dbReference type="KEGG" id="mcad:Pan265_01350"/>
<reference evidence="3 4" key="1">
    <citation type="submission" date="2019-02" db="EMBL/GenBank/DDBJ databases">
        <title>Deep-cultivation of Planctomycetes and their phenomic and genomic characterization uncovers novel biology.</title>
        <authorList>
            <person name="Wiegand S."/>
            <person name="Jogler M."/>
            <person name="Boedeker C."/>
            <person name="Pinto D."/>
            <person name="Vollmers J."/>
            <person name="Rivas-Marin E."/>
            <person name="Kohn T."/>
            <person name="Peeters S.H."/>
            <person name="Heuer A."/>
            <person name="Rast P."/>
            <person name="Oberbeckmann S."/>
            <person name="Bunk B."/>
            <person name="Jeske O."/>
            <person name="Meyerdierks A."/>
            <person name="Storesund J.E."/>
            <person name="Kallscheuer N."/>
            <person name="Luecker S."/>
            <person name="Lage O.M."/>
            <person name="Pohl T."/>
            <person name="Merkel B.J."/>
            <person name="Hornburger P."/>
            <person name="Mueller R.-W."/>
            <person name="Bruemmer F."/>
            <person name="Labrenz M."/>
            <person name="Spormann A.M."/>
            <person name="Op den Camp H."/>
            <person name="Overmann J."/>
            <person name="Amann R."/>
            <person name="Jetten M.S.M."/>
            <person name="Mascher T."/>
            <person name="Medema M.H."/>
            <person name="Devos D.P."/>
            <person name="Kaster A.-K."/>
            <person name="Ovreas L."/>
            <person name="Rohde M."/>
            <person name="Galperin M.Y."/>
            <person name="Jogler C."/>
        </authorList>
    </citation>
    <scope>NUCLEOTIDE SEQUENCE [LARGE SCALE GENOMIC DNA]</scope>
    <source>
        <strain evidence="3 4">Pan265</strain>
    </source>
</reference>
<sequence length="240" mass="27250">MNNIDALERGFHADTWRMFRIISEFVDGFEVMSEVGPAVTVFGSARTPESDPMYTRAVEIGHKICDQKLAVITGGGPGIMEAANRGAHESGGVSVGLNIALPLEQAPNPYQTHELNFRYFFVRKVMFVKYACGIVLFPGGFGTMDEFFETLTLVQTEKIRRIPIVCFGTDFWSGLIDWMKQTMLERFETISPEDLDLFHLTDDVDDAVRHVMSSYDRDEWIEKHKAGLPTDLTTDHRRFQ</sequence>
<dbReference type="AlphaFoldDB" id="A0A518BTK5"/>
<dbReference type="InterPro" id="IPR052341">
    <property type="entry name" value="LOG_family_nucleotidases"/>
</dbReference>
<dbReference type="OrthoDB" id="9801098at2"/>
<evidence type="ECO:0000313" key="3">
    <source>
        <dbReference type="EMBL" id="QDU70312.1"/>
    </source>
</evidence>